<evidence type="ECO:0000313" key="6">
    <source>
        <dbReference type="EMBL" id="TRL39287.1"/>
    </source>
</evidence>
<accession>A0A549TBL7</accession>
<evidence type="ECO:0000259" key="5">
    <source>
        <dbReference type="PROSITE" id="PS51078"/>
    </source>
</evidence>
<dbReference type="PROSITE" id="PS51077">
    <property type="entry name" value="HTH_ICLR"/>
    <property type="match status" value="1"/>
</dbReference>
<keyword evidence="1" id="KW-0805">Transcription regulation</keyword>
<dbReference type="RefSeq" id="WP_143124866.1">
    <property type="nucleotide sequence ID" value="NZ_VJMG01000021.1"/>
</dbReference>
<dbReference type="PANTHER" id="PTHR30136">
    <property type="entry name" value="HELIX-TURN-HELIX TRANSCRIPTIONAL REGULATOR, ICLR FAMILY"/>
    <property type="match status" value="1"/>
</dbReference>
<dbReference type="EMBL" id="VJMG01000021">
    <property type="protein sequence ID" value="TRL39287.1"/>
    <property type="molecule type" value="Genomic_DNA"/>
</dbReference>
<evidence type="ECO:0000313" key="7">
    <source>
        <dbReference type="Proteomes" id="UP000316801"/>
    </source>
</evidence>
<evidence type="ECO:0000256" key="3">
    <source>
        <dbReference type="ARBA" id="ARBA00023163"/>
    </source>
</evidence>
<dbReference type="InterPro" id="IPR005471">
    <property type="entry name" value="Tscrpt_reg_IclR_N"/>
</dbReference>
<sequence length="269" mass="29201">MTQHQDTETGSEPDGPDTGTLGKAIAVLDLIARAEVAPRFTDLLTLSGQPRGSLHRQLRHLAMEGLVELGPDGGYTPGLRLLQFASRAWSRHSFRQVAEPHLKHLHERTGETVHLGLLREDEIIYLDKIESRQAVRMHSQVGNAAPVYCTGVGKVALSCLPDERLAQIASRLRFQTFTPATLADAGALLSQVEAIRARGYAFDLEEHQPGIRCVAAAIAVPEANILGGISVTAPAFRADMDQLEAWADDVCAAARAIVQDALQRLGPRR</sequence>
<keyword evidence="7" id="KW-1185">Reference proteome</keyword>
<dbReference type="Gene3D" id="1.10.10.10">
    <property type="entry name" value="Winged helix-like DNA-binding domain superfamily/Winged helix DNA-binding domain"/>
    <property type="match status" value="1"/>
</dbReference>
<feature type="domain" description="IclR-ED" evidence="5">
    <location>
        <begin position="80"/>
        <end position="263"/>
    </location>
</feature>
<dbReference type="AlphaFoldDB" id="A0A549TBL7"/>
<keyword evidence="3" id="KW-0804">Transcription</keyword>
<gene>
    <name evidence="6" type="ORF">FNA46_09045</name>
</gene>
<reference evidence="6 7" key="1">
    <citation type="submission" date="2019-07" db="EMBL/GenBank/DDBJ databases">
        <title>Ln-dependent methylotrophs.</title>
        <authorList>
            <person name="Tani A."/>
        </authorList>
    </citation>
    <scope>NUCLEOTIDE SEQUENCE [LARGE SCALE GENOMIC DNA]</scope>
    <source>
        <strain evidence="6 7">SM12</strain>
    </source>
</reference>
<dbReference type="InterPro" id="IPR050707">
    <property type="entry name" value="HTH_MetabolicPath_Reg"/>
</dbReference>
<evidence type="ECO:0000259" key="4">
    <source>
        <dbReference type="PROSITE" id="PS51077"/>
    </source>
</evidence>
<dbReference type="PANTHER" id="PTHR30136:SF24">
    <property type="entry name" value="HTH-TYPE TRANSCRIPTIONAL REPRESSOR ALLR"/>
    <property type="match status" value="1"/>
</dbReference>
<dbReference type="SMART" id="SM00346">
    <property type="entry name" value="HTH_ICLR"/>
    <property type="match status" value="1"/>
</dbReference>
<comment type="caution">
    <text evidence="6">The sequence shown here is derived from an EMBL/GenBank/DDBJ whole genome shotgun (WGS) entry which is preliminary data.</text>
</comment>
<dbReference type="Gene3D" id="3.30.450.40">
    <property type="match status" value="1"/>
</dbReference>
<keyword evidence="2" id="KW-0238">DNA-binding</keyword>
<name>A0A549TBL7_9HYPH</name>
<dbReference type="SUPFAM" id="SSF46785">
    <property type="entry name" value="Winged helix' DNA-binding domain"/>
    <property type="match status" value="1"/>
</dbReference>
<dbReference type="Pfam" id="PF01614">
    <property type="entry name" value="IclR_C"/>
    <property type="match status" value="1"/>
</dbReference>
<dbReference type="InterPro" id="IPR029016">
    <property type="entry name" value="GAF-like_dom_sf"/>
</dbReference>
<evidence type="ECO:0000256" key="2">
    <source>
        <dbReference type="ARBA" id="ARBA00023125"/>
    </source>
</evidence>
<protein>
    <submittedName>
        <fullName evidence="6">IclR family transcriptional regulator</fullName>
    </submittedName>
</protein>
<dbReference type="Proteomes" id="UP000316801">
    <property type="component" value="Unassembled WGS sequence"/>
</dbReference>
<dbReference type="GO" id="GO:0045892">
    <property type="term" value="P:negative regulation of DNA-templated transcription"/>
    <property type="evidence" value="ECO:0007669"/>
    <property type="project" value="TreeGrafter"/>
</dbReference>
<dbReference type="InterPro" id="IPR014757">
    <property type="entry name" value="Tscrpt_reg_IclR_C"/>
</dbReference>
<dbReference type="GO" id="GO:0003677">
    <property type="term" value="F:DNA binding"/>
    <property type="evidence" value="ECO:0007669"/>
    <property type="project" value="UniProtKB-KW"/>
</dbReference>
<evidence type="ECO:0000256" key="1">
    <source>
        <dbReference type="ARBA" id="ARBA00023015"/>
    </source>
</evidence>
<dbReference type="InterPro" id="IPR036388">
    <property type="entry name" value="WH-like_DNA-bd_sf"/>
</dbReference>
<dbReference type="PROSITE" id="PS51078">
    <property type="entry name" value="ICLR_ED"/>
    <property type="match status" value="1"/>
</dbReference>
<dbReference type="GO" id="GO:0003700">
    <property type="term" value="F:DNA-binding transcription factor activity"/>
    <property type="evidence" value="ECO:0007669"/>
    <property type="project" value="TreeGrafter"/>
</dbReference>
<dbReference type="InterPro" id="IPR036390">
    <property type="entry name" value="WH_DNA-bd_sf"/>
</dbReference>
<organism evidence="6 7">
    <name type="scientific">Rhizobium straminoryzae</name>
    <dbReference type="NCBI Taxonomy" id="1387186"/>
    <lineage>
        <taxon>Bacteria</taxon>
        <taxon>Pseudomonadati</taxon>
        <taxon>Pseudomonadota</taxon>
        <taxon>Alphaproteobacteria</taxon>
        <taxon>Hyphomicrobiales</taxon>
        <taxon>Rhizobiaceae</taxon>
        <taxon>Rhizobium/Agrobacterium group</taxon>
        <taxon>Rhizobium</taxon>
    </lineage>
</organism>
<dbReference type="SUPFAM" id="SSF55781">
    <property type="entry name" value="GAF domain-like"/>
    <property type="match status" value="1"/>
</dbReference>
<feature type="domain" description="HTH iclR-type" evidence="4">
    <location>
        <begin position="18"/>
        <end position="79"/>
    </location>
</feature>
<proteinExistence type="predicted"/>
<dbReference type="Pfam" id="PF09339">
    <property type="entry name" value="HTH_IclR"/>
    <property type="match status" value="1"/>
</dbReference>